<gene>
    <name evidence="1" type="ORF">WJX84_011181</name>
</gene>
<evidence type="ECO:0000313" key="2">
    <source>
        <dbReference type="Proteomes" id="UP001485043"/>
    </source>
</evidence>
<reference evidence="1 2" key="1">
    <citation type="journal article" date="2024" name="Nat. Commun.">
        <title>Phylogenomics reveals the evolutionary origins of lichenization in chlorophyte algae.</title>
        <authorList>
            <person name="Puginier C."/>
            <person name="Libourel C."/>
            <person name="Otte J."/>
            <person name="Skaloud P."/>
            <person name="Haon M."/>
            <person name="Grisel S."/>
            <person name="Petersen M."/>
            <person name="Berrin J.G."/>
            <person name="Delaux P.M."/>
            <person name="Dal Grande F."/>
            <person name="Keller J."/>
        </authorList>
    </citation>
    <scope>NUCLEOTIDE SEQUENCE [LARGE SCALE GENOMIC DNA]</scope>
    <source>
        <strain evidence="1 2">SAG 2523</strain>
    </source>
</reference>
<evidence type="ECO:0000313" key="1">
    <source>
        <dbReference type="EMBL" id="KAK9865107.1"/>
    </source>
</evidence>
<dbReference type="EMBL" id="JALJOV010000282">
    <property type="protein sequence ID" value="KAK9865107.1"/>
    <property type="molecule type" value="Genomic_DNA"/>
</dbReference>
<keyword evidence="2" id="KW-1185">Reference proteome</keyword>
<comment type="caution">
    <text evidence="1">The sequence shown here is derived from an EMBL/GenBank/DDBJ whole genome shotgun (WGS) entry which is preliminary data.</text>
</comment>
<name>A0AAW1T5Q7_9CHLO</name>
<organism evidence="1 2">
    <name type="scientific">Apatococcus fuscideae</name>
    <dbReference type="NCBI Taxonomy" id="2026836"/>
    <lineage>
        <taxon>Eukaryota</taxon>
        <taxon>Viridiplantae</taxon>
        <taxon>Chlorophyta</taxon>
        <taxon>core chlorophytes</taxon>
        <taxon>Trebouxiophyceae</taxon>
        <taxon>Chlorellales</taxon>
        <taxon>Chlorellaceae</taxon>
        <taxon>Apatococcus</taxon>
    </lineage>
</organism>
<sequence>MMGANPHVLRPCLVIELRGHHVLGPGIADAHLAETALPPLAPVIMIDRDAQLTWQDNILEVVHEAKYLILPKVHPRLLSQFPEIYGRSEYDVLVVPMLK</sequence>
<proteinExistence type="predicted"/>
<protein>
    <submittedName>
        <fullName evidence="1">Uncharacterized protein</fullName>
    </submittedName>
</protein>
<dbReference type="AlphaFoldDB" id="A0AAW1T5Q7"/>
<accession>A0AAW1T5Q7</accession>
<dbReference type="Proteomes" id="UP001485043">
    <property type="component" value="Unassembled WGS sequence"/>
</dbReference>